<dbReference type="EMBL" id="FQVN01000018">
    <property type="protein sequence ID" value="SHG99377.1"/>
    <property type="molecule type" value="Genomic_DNA"/>
</dbReference>
<evidence type="ECO:0000313" key="4">
    <source>
        <dbReference type="Proteomes" id="UP000184501"/>
    </source>
</evidence>
<reference evidence="3 4" key="1">
    <citation type="submission" date="2016-11" db="EMBL/GenBank/DDBJ databases">
        <authorList>
            <person name="Jaros S."/>
            <person name="Januszkiewicz K."/>
            <person name="Wedrychowicz H."/>
        </authorList>
    </citation>
    <scope>NUCLEOTIDE SEQUENCE [LARGE SCALE GENOMIC DNA]</scope>
    <source>
        <strain evidence="3 4">DSM 44523</strain>
    </source>
</reference>
<evidence type="ECO:0000313" key="3">
    <source>
        <dbReference type="EMBL" id="SHG99377.1"/>
    </source>
</evidence>
<gene>
    <name evidence="3" type="ORF">SAMN05444320_1186</name>
</gene>
<feature type="region of interest" description="Disordered" evidence="1">
    <location>
        <begin position="30"/>
        <end position="71"/>
    </location>
</feature>
<dbReference type="Proteomes" id="UP000184501">
    <property type="component" value="Unassembled WGS sequence"/>
</dbReference>
<dbReference type="STRING" id="2017.SAMN05444320_1186"/>
<name>A0A1M5PCC1_STRHI</name>
<dbReference type="RefSeq" id="WP_143174506.1">
    <property type="nucleotide sequence ID" value="NZ_FQVN01000018.1"/>
</dbReference>
<keyword evidence="2" id="KW-0732">Signal</keyword>
<evidence type="ECO:0000256" key="2">
    <source>
        <dbReference type="SAM" id="SignalP"/>
    </source>
</evidence>
<keyword evidence="4" id="KW-1185">Reference proteome</keyword>
<dbReference type="OrthoDB" id="3541529at2"/>
<accession>A0A1M5PCC1</accession>
<evidence type="ECO:0000256" key="1">
    <source>
        <dbReference type="SAM" id="MobiDB-lite"/>
    </source>
</evidence>
<proteinExistence type="predicted"/>
<sequence length="160" mass="16671">MNLTPLCDSRTRFRVAVLCGTALALVTACGQRPASPPSDIEPGRPTSSSATTTAGPPSGAPRTVSPRPGQANVHPIQWHQVEPVDGGSALRVSFWSGIEPCHVLDHVDVRQGPAEVVVTVHQGHDPARADTACVEIAELRAAVVRLDAPLGARRVVDGAA</sequence>
<feature type="signal peptide" evidence="2">
    <location>
        <begin position="1"/>
        <end position="24"/>
    </location>
</feature>
<feature type="chain" id="PRO_5039123126" evidence="2">
    <location>
        <begin position="25"/>
        <end position="160"/>
    </location>
</feature>
<organism evidence="3 4">
    <name type="scientific">Streptoalloteichus hindustanus</name>
    <dbReference type="NCBI Taxonomy" id="2017"/>
    <lineage>
        <taxon>Bacteria</taxon>
        <taxon>Bacillati</taxon>
        <taxon>Actinomycetota</taxon>
        <taxon>Actinomycetes</taxon>
        <taxon>Pseudonocardiales</taxon>
        <taxon>Pseudonocardiaceae</taxon>
        <taxon>Streptoalloteichus</taxon>
    </lineage>
</organism>
<dbReference type="AlphaFoldDB" id="A0A1M5PCC1"/>
<protein>
    <submittedName>
        <fullName evidence="3">Uncharacterized protein</fullName>
    </submittedName>
</protein>
<feature type="compositionally biased region" description="Low complexity" evidence="1">
    <location>
        <begin position="43"/>
        <end position="63"/>
    </location>
</feature>